<keyword evidence="1" id="KW-0472">Membrane</keyword>
<organism evidence="2 3">
    <name type="scientific">Caenorhabditis briggsae</name>
    <dbReference type="NCBI Taxonomy" id="6238"/>
    <lineage>
        <taxon>Eukaryota</taxon>
        <taxon>Metazoa</taxon>
        <taxon>Ecdysozoa</taxon>
        <taxon>Nematoda</taxon>
        <taxon>Chromadorea</taxon>
        <taxon>Rhabditida</taxon>
        <taxon>Rhabditina</taxon>
        <taxon>Rhabditomorpha</taxon>
        <taxon>Rhabditoidea</taxon>
        <taxon>Rhabditidae</taxon>
        <taxon>Peloderinae</taxon>
        <taxon>Caenorhabditis</taxon>
    </lineage>
</organism>
<reference evidence="2 3" key="1">
    <citation type="submission" date="2022-04" db="EMBL/GenBank/DDBJ databases">
        <title>Chromosome-level reference genomes for two strains of Caenorhabditis briggsae: an improved platform for comparative genomics.</title>
        <authorList>
            <person name="Stevens L."/>
            <person name="Andersen E."/>
        </authorList>
    </citation>
    <scope>NUCLEOTIDE SEQUENCE [LARGE SCALE GENOMIC DNA]</scope>
    <source>
        <strain evidence="2">VX34</strain>
        <tissue evidence="2">Whole-organism</tissue>
    </source>
</reference>
<keyword evidence="1" id="KW-0812">Transmembrane</keyword>
<evidence type="ECO:0000313" key="3">
    <source>
        <dbReference type="Proteomes" id="UP000829354"/>
    </source>
</evidence>
<dbReference type="AlphaFoldDB" id="A0AAE9FG04"/>
<protein>
    <submittedName>
        <fullName evidence="2">Uncharacterized protein</fullName>
    </submittedName>
</protein>
<dbReference type="EMBL" id="CP092625">
    <property type="protein sequence ID" value="UMM41997.1"/>
    <property type="molecule type" value="Genomic_DNA"/>
</dbReference>
<proteinExistence type="predicted"/>
<evidence type="ECO:0000313" key="2">
    <source>
        <dbReference type="EMBL" id="UMM41997.1"/>
    </source>
</evidence>
<feature type="transmembrane region" description="Helical" evidence="1">
    <location>
        <begin position="69"/>
        <end position="94"/>
    </location>
</feature>
<accession>A0AAE9FG04</accession>
<sequence>MGDLDATNPVEVKTNNEGGIQIIQMLWKIYCFVTFPLFMTIVSMPLEYCNGITDMCFPSFTDGVSLTKIFAGLLSQGFFSIHLFVEYVRFYILIKSDSEFKGKDKIQPIGQIEATYQVYQTTVSVETELDGDEMNEEKSDGQLCGNFFGYDDLPLLGTYMLESIITMFVVIIVGDFIPPNYEFMQNQMVIMLMLSLLNNCNVIKIVAKNFDGLLFLSCEEIHGCVELFGGDAFLTKMLVGMTAQLVLGGNLLVEIKRFSLSTFKPEKREISNIVSLCTPQRATQIV</sequence>
<dbReference type="Proteomes" id="UP000829354">
    <property type="component" value="Chromosome X"/>
</dbReference>
<feature type="transmembrane region" description="Helical" evidence="1">
    <location>
        <begin position="156"/>
        <end position="177"/>
    </location>
</feature>
<evidence type="ECO:0000256" key="1">
    <source>
        <dbReference type="SAM" id="Phobius"/>
    </source>
</evidence>
<gene>
    <name evidence="2" type="ORF">L5515_018002</name>
</gene>
<keyword evidence="3" id="KW-1185">Reference proteome</keyword>
<keyword evidence="1" id="KW-1133">Transmembrane helix</keyword>
<feature type="transmembrane region" description="Helical" evidence="1">
    <location>
        <begin position="27"/>
        <end position="48"/>
    </location>
</feature>
<name>A0AAE9FG04_CAEBR</name>